<evidence type="ECO:0000256" key="1">
    <source>
        <dbReference type="ARBA" id="ARBA00006512"/>
    </source>
</evidence>
<keyword evidence="6" id="KW-0175">Coiled coil</keyword>
<dbReference type="Pfam" id="PF19044">
    <property type="entry name" value="P-loop_TraG"/>
    <property type="match status" value="1"/>
</dbReference>
<dbReference type="NCBIfam" id="TIGR00929">
    <property type="entry name" value="VirB4_CagE"/>
    <property type="match status" value="1"/>
</dbReference>
<dbReference type="AlphaFoldDB" id="A0A944DDD7"/>
<evidence type="ECO:0000256" key="6">
    <source>
        <dbReference type="SAM" id="Coils"/>
    </source>
</evidence>
<dbReference type="InterPro" id="IPR051162">
    <property type="entry name" value="T4SS_component"/>
</dbReference>
<keyword evidence="2" id="KW-0547">Nucleotide-binding</keyword>
<reference evidence="10" key="1">
    <citation type="journal article" date="2022" name="ISME J.">
        <title>Genetic and phylogenetic analysis of dissimilatory iodate-reducing bacteria identifies potential niches across the world's oceans.</title>
        <authorList>
            <person name="Reyes-Umana V."/>
            <person name="Henning Z."/>
            <person name="Lee K."/>
            <person name="Barnum T.P."/>
            <person name="Coates J.D."/>
        </authorList>
    </citation>
    <scope>NUCLEOTIDE SEQUENCE [LARGE SCALE GENOMIC DNA]</scope>
    <source>
        <strain evidence="10">IR12</strain>
    </source>
</reference>
<proteinExistence type="inferred from homology"/>
<dbReference type="SUPFAM" id="SSF52540">
    <property type="entry name" value="P-loop containing nucleoside triphosphate hydrolases"/>
    <property type="match status" value="1"/>
</dbReference>
<comment type="caution">
    <text evidence="9">The sequence shown here is derived from an EMBL/GenBank/DDBJ whole genome shotgun (WGS) entry which is preliminary data.</text>
</comment>
<dbReference type="InterPro" id="IPR027417">
    <property type="entry name" value="P-loop_NTPase"/>
</dbReference>
<evidence type="ECO:0000256" key="2">
    <source>
        <dbReference type="ARBA" id="ARBA00022741"/>
    </source>
</evidence>
<feature type="domain" description="TraG P-loop" evidence="8">
    <location>
        <begin position="440"/>
        <end position="550"/>
    </location>
</feature>
<dbReference type="InterPro" id="IPR043964">
    <property type="entry name" value="P-loop_TraG"/>
</dbReference>
<dbReference type="PANTHER" id="PTHR30121:SF12">
    <property type="entry name" value="TYPE IV SECRETION SYSTEM PROTEIN CAGE"/>
    <property type="match status" value="1"/>
</dbReference>
<dbReference type="InterPro" id="IPR018145">
    <property type="entry name" value="CagE_TrbE_VirB_cntrl_dom"/>
</dbReference>
<evidence type="ECO:0000313" key="9">
    <source>
        <dbReference type="EMBL" id="MBT0963006.1"/>
    </source>
</evidence>
<dbReference type="InterPro" id="IPR004346">
    <property type="entry name" value="CagE_TrbE_VirB"/>
</dbReference>
<keyword evidence="10" id="KW-1185">Reference proteome</keyword>
<gene>
    <name evidence="9" type="ORF">I8J34_17630</name>
</gene>
<organism evidence="9 10">
    <name type="scientific">Denitromonas iodatirespirans</name>
    <dbReference type="NCBI Taxonomy" id="2795389"/>
    <lineage>
        <taxon>Bacteria</taxon>
        <taxon>Pseudomonadati</taxon>
        <taxon>Pseudomonadota</taxon>
        <taxon>Betaproteobacteria</taxon>
        <taxon>Rhodocyclales</taxon>
        <taxon>Zoogloeaceae</taxon>
        <taxon>Denitromonas</taxon>
    </lineage>
</organism>
<evidence type="ECO:0000259" key="8">
    <source>
        <dbReference type="Pfam" id="PF19044"/>
    </source>
</evidence>
<evidence type="ECO:0000313" key="10">
    <source>
        <dbReference type="Proteomes" id="UP000694660"/>
    </source>
</evidence>
<keyword evidence="4" id="KW-0843">Virulence</keyword>
<feature type="domain" description="CagE TrbE VirB component of type IV transporter system central" evidence="7">
    <location>
        <begin position="162"/>
        <end position="374"/>
    </location>
</feature>
<protein>
    <recommendedName>
        <fullName evidence="5">Type IV secretion system protein virB4</fullName>
    </recommendedName>
</protein>
<name>A0A944DDD7_DENI1</name>
<dbReference type="Pfam" id="PF03135">
    <property type="entry name" value="CagE_TrbE_VirB"/>
    <property type="match status" value="1"/>
</dbReference>
<sequence length="815" mass="91960">MIPYTAHMDKHIVRTDRGHYVQVFRLGGASFESADDEQINNWHERLNVFWRSISSPNFSVSVHLVRRRESGFPVSTFSEGFASDLMAKYRKRMSRQTLMVNELYVSLVYRPTPSKVGSLFMKALNRANDGEEAQEIADSIDTCQKKRQELMTAFARYDPDPLGIYDRNGTMHSSAIEFFGFLVNGHFERRTVPNGQIRNSLADTRPLFGNEAMEYRGATRTRVSAFLGISEYPPTSPPGFINSLLSTRFPFILTQSFEFIGKATAAKLLKEQRGRLRASEDDAQSQAEELDEAIDALASNLFAFGRHHFTLQVMAEHFDATKSAEEGQLKLLNDNLAEAKSILADSNIVTAREDLALEAAFWSQLPGNEHLRPRVAPMSSRNLAGFAPFHNYPGGRKAGNHWGQAATMFETTAQSPYFFSHHASDPRKADGGSRKDVGHMLVVGPVGSGKTVNVGFLIAAMTQFGARQVVFDNEEGLHILVRALGGRYRSLKVGQPTGLNPLQREPTGENIEFMKQLLRTLVDSQNRPLTVQEDKELNLALAGVLQISNKRDRRLSRLIEFLPPTNPEGLHARLQRWTHLFHGEYAWVFDNPEDNIDNFMDGAAIVGFDVTEFIKVPALAEPLSMYLLHVTNRLVNGQRMICWMDEFPQMIGRPAFAEFAKHGLETWRRKDASFVAVAQMTSHISRSEIARSLIEQTPTKIFFPNPEASYAEYVDDFGFSEREFFLIKQELQPGDRTFLIKQGNNSIVAKLDLKGFDFELDVISTRTRNIQVMNEAIQQAGEDPNNWLPVFKKALEDRAKKANHASTEEKNHVFA</sequence>
<evidence type="ECO:0000256" key="5">
    <source>
        <dbReference type="ARBA" id="ARBA00023635"/>
    </source>
</evidence>
<evidence type="ECO:0000256" key="3">
    <source>
        <dbReference type="ARBA" id="ARBA00022840"/>
    </source>
</evidence>
<accession>A0A944DDD7</accession>
<dbReference type="GO" id="GO:0005524">
    <property type="term" value="F:ATP binding"/>
    <property type="evidence" value="ECO:0007669"/>
    <property type="project" value="UniProtKB-KW"/>
</dbReference>
<dbReference type="EMBL" id="JAEKFT010000023">
    <property type="protein sequence ID" value="MBT0963006.1"/>
    <property type="molecule type" value="Genomic_DNA"/>
</dbReference>
<geneLocation type="plasmid" evidence="9">
    <name>unnamed1</name>
</geneLocation>
<keyword evidence="9" id="KW-0614">Plasmid</keyword>
<evidence type="ECO:0000256" key="4">
    <source>
        <dbReference type="ARBA" id="ARBA00023026"/>
    </source>
</evidence>
<keyword evidence="3" id="KW-0067">ATP-binding</keyword>
<feature type="coiled-coil region" evidence="6">
    <location>
        <begin position="269"/>
        <end position="300"/>
    </location>
</feature>
<dbReference type="Gene3D" id="3.40.50.300">
    <property type="entry name" value="P-loop containing nucleotide triphosphate hydrolases"/>
    <property type="match status" value="1"/>
</dbReference>
<evidence type="ECO:0000259" key="7">
    <source>
        <dbReference type="Pfam" id="PF03135"/>
    </source>
</evidence>
<dbReference type="PANTHER" id="PTHR30121">
    <property type="entry name" value="UNCHARACTERIZED PROTEIN YJGR-RELATED"/>
    <property type="match status" value="1"/>
</dbReference>
<dbReference type="Proteomes" id="UP000694660">
    <property type="component" value="Unassembled WGS sequence"/>
</dbReference>
<dbReference type="Gene3D" id="1.10.8.730">
    <property type="match status" value="1"/>
</dbReference>
<comment type="similarity">
    <text evidence="1">Belongs to the TrbE/VirB4 family.</text>
</comment>